<keyword evidence="2 4" id="KW-0479">Metal-binding</keyword>
<feature type="transmembrane region" description="Helical" evidence="6">
    <location>
        <begin position="66"/>
        <end position="88"/>
    </location>
</feature>
<sequence>MSPDRVVQEAPWLLWLLEAMQRGQEGLLRLWHALGWTPVVDGQPAWPWAQRLAGEHLLLDVGQARALAGGLVAAALVVVLLLLAWLGGRRRRLRWGLLVSAGLVAVLAPWPSAQVLWVPASPRSFHHNPVPFSDTAIAAGAAHYQRLCVACHGTTGNGQGPLAARQAVWPPSFTGPLLWRRADGDLLHAVRQGLTTAGGQPSMPGFAEQLTVAQSWELLHFLRAQAAGQLLQLSGSWAMPVALPDMALRCPGQPWQRVRDLQRQRVRLVGLEDVQGLLPDPRMLTLWLPPEGRAVAATLPAAVDCVVTSGPEARQALRWLTGSAALQQTQLLADRSGWLRARNDRGADSWSEGDLVCRLADAGAAVPSNTAEDSLTRLLRSMDSQPVVYVKGGSLHGGAGRRGAPRDQAAS</sequence>
<protein>
    <submittedName>
        <fullName evidence="9">Cytochrome C</fullName>
    </submittedName>
</protein>
<dbReference type="Gene3D" id="1.10.760.10">
    <property type="entry name" value="Cytochrome c-like domain"/>
    <property type="match status" value="1"/>
</dbReference>
<dbReference type="GO" id="GO:0020037">
    <property type="term" value="F:heme binding"/>
    <property type="evidence" value="ECO:0007669"/>
    <property type="project" value="InterPro"/>
</dbReference>
<dbReference type="SUPFAM" id="SSF46626">
    <property type="entry name" value="Cytochrome c"/>
    <property type="match status" value="1"/>
</dbReference>
<evidence type="ECO:0000313" key="10">
    <source>
        <dbReference type="Proteomes" id="UP000020766"/>
    </source>
</evidence>
<dbReference type="PATRIC" id="fig|1457173.3.peg.1973"/>
<dbReference type="AlphaFoldDB" id="A0A014ME39"/>
<dbReference type="RefSeq" id="WP_051519499.1">
    <property type="nucleotide sequence ID" value="NZ_JBOK01000010.1"/>
</dbReference>
<dbReference type="Pfam" id="PF13442">
    <property type="entry name" value="Cytochrome_CBB3"/>
    <property type="match status" value="1"/>
</dbReference>
<evidence type="ECO:0000256" key="3">
    <source>
        <dbReference type="ARBA" id="ARBA00023004"/>
    </source>
</evidence>
<keyword evidence="6" id="KW-0472">Membrane</keyword>
<dbReference type="GO" id="GO:0046872">
    <property type="term" value="F:metal ion binding"/>
    <property type="evidence" value="ECO:0007669"/>
    <property type="project" value="UniProtKB-KW"/>
</dbReference>
<feature type="transmembrane region" description="Helical" evidence="6">
    <location>
        <begin position="95"/>
        <end position="117"/>
    </location>
</feature>
<dbReference type="InterPro" id="IPR009056">
    <property type="entry name" value="Cyt_c-like_dom"/>
</dbReference>
<dbReference type="PANTHER" id="PTHR35008">
    <property type="entry name" value="BLL4482 PROTEIN-RELATED"/>
    <property type="match status" value="1"/>
</dbReference>
<feature type="domain" description="Ig-like" evidence="7">
    <location>
        <begin position="281"/>
        <end position="376"/>
    </location>
</feature>
<keyword evidence="10" id="KW-1185">Reference proteome</keyword>
<dbReference type="Proteomes" id="UP000020766">
    <property type="component" value="Unassembled WGS sequence"/>
</dbReference>
<accession>A0A014ME39</accession>
<feature type="domain" description="Cytochrome c" evidence="8">
    <location>
        <begin position="135"/>
        <end position="226"/>
    </location>
</feature>
<dbReference type="InterPro" id="IPR007110">
    <property type="entry name" value="Ig-like_dom"/>
</dbReference>
<keyword evidence="1 4" id="KW-0349">Heme</keyword>
<evidence type="ECO:0000256" key="6">
    <source>
        <dbReference type="SAM" id="Phobius"/>
    </source>
</evidence>
<evidence type="ECO:0000256" key="4">
    <source>
        <dbReference type="PROSITE-ProRule" id="PRU00433"/>
    </source>
</evidence>
<evidence type="ECO:0000256" key="1">
    <source>
        <dbReference type="ARBA" id="ARBA00022617"/>
    </source>
</evidence>
<evidence type="ECO:0000259" key="8">
    <source>
        <dbReference type="PROSITE" id="PS51007"/>
    </source>
</evidence>
<dbReference type="InterPro" id="IPR036909">
    <property type="entry name" value="Cyt_c-like_dom_sf"/>
</dbReference>
<dbReference type="PANTHER" id="PTHR35008:SF4">
    <property type="entry name" value="BLL4482 PROTEIN"/>
    <property type="match status" value="1"/>
</dbReference>
<dbReference type="EMBL" id="JBOK01000010">
    <property type="protein sequence ID" value="EXU80046.1"/>
    <property type="molecule type" value="Genomic_DNA"/>
</dbReference>
<dbReference type="GO" id="GO:0009055">
    <property type="term" value="F:electron transfer activity"/>
    <property type="evidence" value="ECO:0007669"/>
    <property type="project" value="InterPro"/>
</dbReference>
<keyword evidence="6" id="KW-0812">Transmembrane</keyword>
<evidence type="ECO:0000256" key="5">
    <source>
        <dbReference type="SAM" id="MobiDB-lite"/>
    </source>
</evidence>
<reference evidence="9 10" key="1">
    <citation type="submission" date="2014-01" db="EMBL/GenBank/DDBJ databases">
        <title>Interspecies Systems Biology Uncovers Metabolites Affecting C. elegans Gene Expression and Life History Traits.</title>
        <authorList>
            <person name="Watson E."/>
            <person name="Macneil L.T."/>
            <person name="Ritter A.D."/>
            <person name="Yilmaz L.S."/>
            <person name="Rosebrock A.P."/>
            <person name="Caudy A.A."/>
            <person name="Walhout A.J."/>
        </authorList>
    </citation>
    <scope>NUCLEOTIDE SEQUENCE [LARGE SCALE GENOMIC DNA]</scope>
    <source>
        <strain evidence="9 10">DA1877</strain>
    </source>
</reference>
<gene>
    <name evidence="9" type="ORF">AX13_01555</name>
</gene>
<name>A0A014ME39_9BURK</name>
<keyword evidence="3 4" id="KW-0408">Iron</keyword>
<evidence type="ECO:0000259" key="7">
    <source>
        <dbReference type="PROSITE" id="PS50835"/>
    </source>
</evidence>
<feature type="region of interest" description="Disordered" evidence="5">
    <location>
        <begin position="392"/>
        <end position="411"/>
    </location>
</feature>
<evidence type="ECO:0000313" key="9">
    <source>
        <dbReference type="EMBL" id="EXU80046.1"/>
    </source>
</evidence>
<evidence type="ECO:0000256" key="2">
    <source>
        <dbReference type="ARBA" id="ARBA00022723"/>
    </source>
</evidence>
<keyword evidence="6" id="KW-1133">Transmembrane helix</keyword>
<organism evidence="9 10">
    <name type="scientific">Comamonas aquatica DA1877</name>
    <dbReference type="NCBI Taxonomy" id="1457173"/>
    <lineage>
        <taxon>Bacteria</taxon>
        <taxon>Pseudomonadati</taxon>
        <taxon>Pseudomonadota</taxon>
        <taxon>Betaproteobacteria</taxon>
        <taxon>Burkholderiales</taxon>
        <taxon>Comamonadaceae</taxon>
        <taxon>Comamonas</taxon>
    </lineage>
</organism>
<dbReference type="InterPro" id="IPR051459">
    <property type="entry name" value="Cytochrome_c-type_DH"/>
</dbReference>
<dbReference type="PROSITE" id="PS50835">
    <property type="entry name" value="IG_LIKE"/>
    <property type="match status" value="1"/>
</dbReference>
<comment type="caution">
    <text evidence="9">The sequence shown here is derived from an EMBL/GenBank/DDBJ whole genome shotgun (WGS) entry which is preliminary data.</text>
</comment>
<dbReference type="PROSITE" id="PS51007">
    <property type="entry name" value="CYTC"/>
    <property type="match status" value="1"/>
</dbReference>
<proteinExistence type="predicted"/>